<evidence type="ECO:0000313" key="2">
    <source>
        <dbReference type="Proteomes" id="UP000054893"/>
    </source>
</evidence>
<dbReference type="EMBL" id="FCOC02000003">
    <property type="protein sequence ID" value="SAL21012.1"/>
    <property type="molecule type" value="Genomic_DNA"/>
</dbReference>
<dbReference type="AlphaFoldDB" id="A0A158FMI0"/>
<name>A0A158FMI0_CABSO</name>
<accession>A0A158FMI0</accession>
<dbReference type="OrthoDB" id="9008096at2"/>
<organism evidence="1 2">
    <name type="scientific">Caballeronia sordidicola</name>
    <name type="common">Burkholderia sordidicola</name>
    <dbReference type="NCBI Taxonomy" id="196367"/>
    <lineage>
        <taxon>Bacteria</taxon>
        <taxon>Pseudomonadati</taxon>
        <taxon>Pseudomonadota</taxon>
        <taxon>Betaproteobacteria</taxon>
        <taxon>Burkholderiales</taxon>
        <taxon>Burkholderiaceae</taxon>
        <taxon>Caballeronia</taxon>
    </lineage>
</organism>
<gene>
    <name evidence="1" type="ORF">AWB64_01521</name>
</gene>
<sequence length="94" mass="10476">MSYISVEIRAYDEARKVITVAFSEKWPVALSSAVIAELTLDDCDTIVQDGELEDSGLTEDEACVLRMLFEDEGTIEDCLTDPARLIGRVNEMDE</sequence>
<protein>
    <submittedName>
        <fullName evidence="1">Uncharacterized protein</fullName>
    </submittedName>
</protein>
<reference evidence="1 2" key="1">
    <citation type="submission" date="2016-01" db="EMBL/GenBank/DDBJ databases">
        <authorList>
            <person name="Oliw E.H."/>
        </authorList>
    </citation>
    <scope>NUCLEOTIDE SEQUENCE [LARGE SCALE GENOMIC DNA]</scope>
    <source>
        <strain evidence="1">LMG 22029</strain>
    </source>
</reference>
<dbReference type="RefSeq" id="WP_060818064.1">
    <property type="nucleotide sequence ID" value="NZ_FCOC02000003.1"/>
</dbReference>
<dbReference type="Proteomes" id="UP000054893">
    <property type="component" value="Unassembled WGS sequence"/>
</dbReference>
<proteinExistence type="predicted"/>
<evidence type="ECO:0000313" key="1">
    <source>
        <dbReference type="EMBL" id="SAL21012.1"/>
    </source>
</evidence>